<dbReference type="OMA" id="YCTRYSE"/>
<dbReference type="SUPFAM" id="SSF49764">
    <property type="entry name" value="HSP20-like chaperones"/>
    <property type="match status" value="1"/>
</dbReference>
<dbReference type="GO" id="GO:0042803">
    <property type="term" value="F:protein homodimerization activity"/>
    <property type="evidence" value="ECO:0007669"/>
    <property type="project" value="InterPro"/>
</dbReference>
<dbReference type="InterPro" id="IPR002068">
    <property type="entry name" value="A-crystallin/Hsp20_dom"/>
</dbReference>
<dbReference type="GO" id="GO:0101031">
    <property type="term" value="C:protein folding chaperone complex"/>
    <property type="evidence" value="ECO:0007669"/>
    <property type="project" value="TreeGrafter"/>
</dbReference>
<dbReference type="PANTHER" id="PTHR46906:SF1">
    <property type="entry name" value="HEAT SHOCK PROTEIN BETA-8"/>
    <property type="match status" value="1"/>
</dbReference>
<organism evidence="13 14">
    <name type="scientific">Cyprinus carpio</name>
    <name type="common">Common carp</name>
    <dbReference type="NCBI Taxonomy" id="7962"/>
    <lineage>
        <taxon>Eukaryota</taxon>
        <taxon>Metazoa</taxon>
        <taxon>Chordata</taxon>
        <taxon>Craniata</taxon>
        <taxon>Vertebrata</taxon>
        <taxon>Euteleostomi</taxon>
        <taxon>Actinopterygii</taxon>
        <taxon>Neopterygii</taxon>
        <taxon>Teleostei</taxon>
        <taxon>Ostariophysi</taxon>
        <taxon>Cypriniformes</taxon>
        <taxon>Cyprinidae</taxon>
        <taxon>Cyprininae</taxon>
        <taxon>Cyprinus</taxon>
    </lineage>
</organism>
<evidence type="ECO:0000259" key="12">
    <source>
        <dbReference type="PROSITE" id="PS01031"/>
    </source>
</evidence>
<comment type="function">
    <text evidence="7">Involved in the chaperone-assisted selective autophagy (CASA), a crucial process for protein quality control, particularly in mechanical strained cells and tissues such as muscle. Displays temperature-dependent chaperone activity.</text>
</comment>
<evidence type="ECO:0000313" key="13">
    <source>
        <dbReference type="Ensembl" id="ENSCCRP00010007616.1"/>
    </source>
</evidence>
<evidence type="ECO:0000256" key="3">
    <source>
        <dbReference type="ARBA" id="ARBA00022553"/>
    </source>
</evidence>
<dbReference type="GO" id="GO:0005634">
    <property type="term" value="C:nucleus"/>
    <property type="evidence" value="ECO:0007669"/>
    <property type="project" value="TreeGrafter"/>
</dbReference>
<name>A0A8C1GH70_CYPCA</name>
<dbReference type="CDD" id="cd06480">
    <property type="entry name" value="ACD_HspB8_like"/>
    <property type="match status" value="1"/>
</dbReference>
<keyword evidence="3" id="KW-0597">Phosphoprotein</keyword>
<evidence type="ECO:0000256" key="7">
    <source>
        <dbReference type="ARBA" id="ARBA00093303"/>
    </source>
</evidence>
<dbReference type="PRINTS" id="PR00299">
    <property type="entry name" value="ACRYSTALLIN"/>
</dbReference>
<dbReference type="Ensembl" id="ENSCCRT00010008253.1">
    <property type="protein sequence ID" value="ENSCCRP00010007616.1"/>
    <property type="gene ID" value="ENSCCRG00010003223.1"/>
</dbReference>
<dbReference type="Pfam" id="PF00011">
    <property type="entry name" value="HSP20"/>
    <property type="match status" value="1"/>
</dbReference>
<dbReference type="Proteomes" id="UP000694427">
    <property type="component" value="Unplaced"/>
</dbReference>
<dbReference type="InterPro" id="IPR001436">
    <property type="entry name" value="Alpha-crystallin/sHSP_animal"/>
</dbReference>
<keyword evidence="4" id="KW-0346">Stress response</keyword>
<reference evidence="13" key="2">
    <citation type="submission" date="2025-09" db="UniProtKB">
        <authorList>
            <consortium name="Ensembl"/>
        </authorList>
    </citation>
    <scope>IDENTIFICATION</scope>
</reference>
<evidence type="ECO:0000256" key="8">
    <source>
        <dbReference type="ARBA" id="ARBA00093496"/>
    </source>
</evidence>
<evidence type="ECO:0000313" key="14">
    <source>
        <dbReference type="Proteomes" id="UP000694427"/>
    </source>
</evidence>
<evidence type="ECO:0000256" key="9">
    <source>
        <dbReference type="PROSITE-ProRule" id="PRU00285"/>
    </source>
</evidence>
<proteinExistence type="inferred from homology"/>
<dbReference type="PROSITE" id="PS01031">
    <property type="entry name" value="SHSP"/>
    <property type="match status" value="1"/>
</dbReference>
<dbReference type="GO" id="GO:0034620">
    <property type="term" value="P:cellular response to unfolded protein"/>
    <property type="evidence" value="ECO:0007669"/>
    <property type="project" value="InterPro"/>
</dbReference>
<keyword evidence="2" id="KW-0488">Methylation</keyword>
<dbReference type="GO" id="GO:0005737">
    <property type="term" value="C:cytoplasm"/>
    <property type="evidence" value="ECO:0007669"/>
    <property type="project" value="TreeGrafter"/>
</dbReference>
<evidence type="ECO:0000256" key="1">
    <source>
        <dbReference type="ARBA" id="ARBA00018965"/>
    </source>
</evidence>
<dbReference type="PANTHER" id="PTHR46906">
    <property type="entry name" value="HEAT SHOCK PROTEIN BETA-8"/>
    <property type="match status" value="1"/>
</dbReference>
<dbReference type="AlphaFoldDB" id="A0A8C1GH70"/>
<evidence type="ECO:0000256" key="10">
    <source>
        <dbReference type="RuleBase" id="RU003616"/>
    </source>
</evidence>
<evidence type="ECO:0000256" key="2">
    <source>
        <dbReference type="ARBA" id="ARBA00022481"/>
    </source>
</evidence>
<feature type="domain" description="SHSP" evidence="12">
    <location>
        <begin position="144"/>
        <end position="252"/>
    </location>
</feature>
<keyword evidence="14" id="KW-1185">Reference proteome</keyword>
<evidence type="ECO:0000256" key="6">
    <source>
        <dbReference type="ARBA" id="ARBA00023242"/>
    </source>
</evidence>
<evidence type="ECO:0000256" key="5">
    <source>
        <dbReference type="ARBA" id="ARBA00023186"/>
    </source>
</evidence>
<evidence type="ECO:0000256" key="11">
    <source>
        <dbReference type="SAM" id="MobiDB-lite"/>
    </source>
</evidence>
<reference evidence="13" key="1">
    <citation type="submission" date="2025-08" db="UniProtKB">
        <authorList>
            <consortium name="Ensembl"/>
        </authorList>
    </citation>
    <scope>IDENTIFICATION</scope>
</reference>
<feature type="region of interest" description="Disordered" evidence="11">
    <location>
        <begin position="249"/>
        <end position="274"/>
    </location>
</feature>
<accession>A0A8C1GH70</accession>
<comment type="similarity">
    <text evidence="9 10">Belongs to the small heat shock protein (HSP20) family.</text>
</comment>
<dbReference type="InterPro" id="IPR043254">
    <property type="entry name" value="HSPB8"/>
</dbReference>
<comment type="subunit">
    <text evidence="8">Monomer. Forms a ternary complex with BAG3 and HSPA1A. Component of the chaperone-assisted selective autophagy (CASA) complex consisting of BAG3, HSPA8/HSC70, HSPB8 and STUB1/CHIP. Interacts with HSPB1. Interacts with DNAJB6. Interacts with BAG3.</text>
</comment>
<protein>
    <recommendedName>
        <fullName evidence="1">Heat shock protein beta-8</fullName>
    </recommendedName>
</protein>
<keyword evidence="5" id="KW-0143">Chaperone</keyword>
<keyword evidence="6" id="KW-0539">Nucleus</keyword>
<dbReference type="InterPro" id="IPR008978">
    <property type="entry name" value="HSP20-like_chaperone"/>
</dbReference>
<dbReference type="Gene3D" id="2.60.40.790">
    <property type="match status" value="1"/>
</dbReference>
<sequence length="274" mass="30976">MLCLDVEHQAVTGSSVQCQIRLKLSILLCTKLCAFIHPAQKENLSINHKACCCRKDRTGKFNLFTMAEGDYYTMGTRQRIPRDPFGEQSLASRFMDDDFGLPPFHDELSMDWPGWARPRLSTRLDAPWTGQLRTGFPRGFSARYSEGPRRSSAPLTNPDEPWKVCVNVHSFRPEELNVKTKDGFVEVSGKHEEMQDEGGIVTKNFTKKIQIPSDVDPLTVFASLSPEGVLIIEARQTPPYYLYSNEMPAEPMEEPEARPQEPSMASAEVYAARE</sequence>
<dbReference type="InterPro" id="IPR042790">
    <property type="entry name" value="HspB8_ACD"/>
</dbReference>
<evidence type="ECO:0000256" key="4">
    <source>
        <dbReference type="ARBA" id="ARBA00023016"/>
    </source>
</evidence>